<keyword evidence="1" id="KW-0812">Transmembrane</keyword>
<dbReference type="AlphaFoldDB" id="A0A1G7BJW9"/>
<protein>
    <submittedName>
        <fullName evidence="2">Uncharacterized protein</fullName>
    </submittedName>
</protein>
<evidence type="ECO:0000256" key="1">
    <source>
        <dbReference type="SAM" id="Phobius"/>
    </source>
</evidence>
<sequence>MNPKFRTLFVICGSVTLALLILQVVITFPDVSAKGILLNALPALFFYFLAYKTYHESKDGELM</sequence>
<dbReference type="EMBL" id="FNAI01000005">
    <property type="protein sequence ID" value="SDE27394.1"/>
    <property type="molecule type" value="Genomic_DNA"/>
</dbReference>
<keyword evidence="1" id="KW-1133">Transmembrane helix</keyword>
<dbReference type="OrthoDB" id="799491at2"/>
<reference evidence="2 3" key="1">
    <citation type="submission" date="2016-10" db="EMBL/GenBank/DDBJ databases">
        <authorList>
            <person name="de Groot N.N."/>
        </authorList>
    </citation>
    <scope>NUCLEOTIDE SEQUENCE [LARGE SCALE GENOMIC DNA]</scope>
    <source>
        <strain evidence="2 3">47C3B</strain>
    </source>
</reference>
<feature type="transmembrane region" description="Helical" evidence="1">
    <location>
        <begin position="7"/>
        <end position="29"/>
    </location>
</feature>
<evidence type="ECO:0000313" key="2">
    <source>
        <dbReference type="EMBL" id="SDE27394.1"/>
    </source>
</evidence>
<keyword evidence="3" id="KW-1185">Reference proteome</keyword>
<dbReference type="Proteomes" id="UP000199072">
    <property type="component" value="Unassembled WGS sequence"/>
</dbReference>
<accession>A0A1G7BJW9</accession>
<organism evidence="2 3">
    <name type="scientific">Mucilaginibacter pineti</name>
    <dbReference type="NCBI Taxonomy" id="1391627"/>
    <lineage>
        <taxon>Bacteria</taxon>
        <taxon>Pseudomonadati</taxon>
        <taxon>Bacteroidota</taxon>
        <taxon>Sphingobacteriia</taxon>
        <taxon>Sphingobacteriales</taxon>
        <taxon>Sphingobacteriaceae</taxon>
        <taxon>Mucilaginibacter</taxon>
    </lineage>
</organism>
<name>A0A1G7BJW9_9SPHI</name>
<dbReference type="RefSeq" id="WP_091149657.1">
    <property type="nucleotide sequence ID" value="NZ_FNAI01000005.1"/>
</dbReference>
<gene>
    <name evidence="2" type="ORF">SAMN05216464_10559</name>
</gene>
<evidence type="ECO:0000313" key="3">
    <source>
        <dbReference type="Proteomes" id="UP000199072"/>
    </source>
</evidence>
<feature type="transmembrane region" description="Helical" evidence="1">
    <location>
        <begin position="35"/>
        <end position="54"/>
    </location>
</feature>
<keyword evidence="1" id="KW-0472">Membrane</keyword>
<proteinExistence type="predicted"/>